<sequence length="116" mass="13273">MAKKMVHVSGGIGKKRRIKRSKKKYIHKVIDYLLSDCYLFAPLLISPSPIDNSHVTPTRGIEIRGRTKDSRTLVKKFQDYLQSDCYMYASLVTPKSPRLRGIYTSKFGTIIPNILL</sequence>
<reference evidence="1 2" key="1">
    <citation type="journal article" date="2009" name="Nat. Genet.">
        <title>The genome of the cucumber, Cucumis sativus L.</title>
        <authorList>
            <person name="Huang S."/>
            <person name="Li R."/>
            <person name="Zhang Z."/>
            <person name="Li L."/>
            <person name="Gu X."/>
            <person name="Fan W."/>
            <person name="Lucas W.J."/>
            <person name="Wang X."/>
            <person name="Xie B."/>
            <person name="Ni P."/>
            <person name="Ren Y."/>
            <person name="Zhu H."/>
            <person name="Li J."/>
            <person name="Lin K."/>
            <person name="Jin W."/>
            <person name="Fei Z."/>
            <person name="Li G."/>
            <person name="Staub J."/>
            <person name="Kilian A."/>
            <person name="van der Vossen E.A."/>
            <person name="Wu Y."/>
            <person name="Guo J."/>
            <person name="He J."/>
            <person name="Jia Z."/>
            <person name="Ren Y."/>
            <person name="Tian G."/>
            <person name="Lu Y."/>
            <person name="Ruan J."/>
            <person name="Qian W."/>
            <person name="Wang M."/>
            <person name="Huang Q."/>
            <person name="Li B."/>
            <person name="Xuan Z."/>
            <person name="Cao J."/>
            <person name="Asan"/>
            <person name="Wu Z."/>
            <person name="Zhang J."/>
            <person name="Cai Q."/>
            <person name="Bai Y."/>
            <person name="Zhao B."/>
            <person name="Han Y."/>
            <person name="Li Y."/>
            <person name="Li X."/>
            <person name="Wang S."/>
            <person name="Shi Q."/>
            <person name="Liu S."/>
            <person name="Cho W.K."/>
            <person name="Kim J.Y."/>
            <person name="Xu Y."/>
            <person name="Heller-Uszynska K."/>
            <person name="Miao H."/>
            <person name="Cheng Z."/>
            <person name="Zhang S."/>
            <person name="Wu J."/>
            <person name="Yang Y."/>
            <person name="Kang H."/>
            <person name="Li M."/>
            <person name="Liang H."/>
            <person name="Ren X."/>
            <person name="Shi Z."/>
            <person name="Wen M."/>
            <person name="Jian M."/>
            <person name="Yang H."/>
            <person name="Zhang G."/>
            <person name="Yang Z."/>
            <person name="Chen R."/>
            <person name="Liu S."/>
            <person name="Li J."/>
            <person name="Ma L."/>
            <person name="Liu H."/>
            <person name="Zhou Y."/>
            <person name="Zhao J."/>
            <person name="Fang X."/>
            <person name="Li G."/>
            <person name="Fang L."/>
            <person name="Li Y."/>
            <person name="Liu D."/>
            <person name="Zheng H."/>
            <person name="Zhang Y."/>
            <person name="Qin N."/>
            <person name="Li Z."/>
            <person name="Yang G."/>
            <person name="Yang S."/>
            <person name="Bolund L."/>
            <person name="Kristiansen K."/>
            <person name="Zheng H."/>
            <person name="Li S."/>
            <person name="Zhang X."/>
            <person name="Yang H."/>
            <person name="Wang J."/>
            <person name="Sun R."/>
            <person name="Zhang B."/>
            <person name="Jiang S."/>
            <person name="Wang J."/>
            <person name="Du Y."/>
            <person name="Li S."/>
        </authorList>
    </citation>
    <scope>NUCLEOTIDE SEQUENCE [LARGE SCALE GENOMIC DNA]</scope>
    <source>
        <strain evidence="2">cv. 9930</strain>
    </source>
</reference>
<keyword evidence="2" id="KW-1185">Reference proteome</keyword>
<dbReference type="EMBL" id="CM002922">
    <property type="protein sequence ID" value="KGN65275.1"/>
    <property type="molecule type" value="Genomic_DNA"/>
</dbReference>
<accession>A0A0A0LTL8</accession>
<dbReference type="AlphaFoldDB" id="A0A0A0LTL8"/>
<dbReference type="PANTHER" id="PTHR36811:SF2">
    <property type="entry name" value="OS08G0444440 PROTEIN"/>
    <property type="match status" value="1"/>
</dbReference>
<dbReference type="Proteomes" id="UP000029981">
    <property type="component" value="Chromosome 1"/>
</dbReference>
<protein>
    <submittedName>
        <fullName evidence="1">Uncharacterized protein</fullName>
    </submittedName>
</protein>
<reference evidence="1 2" key="2">
    <citation type="journal article" date="2009" name="PLoS ONE">
        <title>An integrated genetic and cytogenetic map of the cucumber genome.</title>
        <authorList>
            <person name="Ren Y."/>
            <person name="Zhang Z."/>
            <person name="Liu J."/>
            <person name="Staub J.E."/>
            <person name="Han Y."/>
            <person name="Cheng Z."/>
            <person name="Li X."/>
            <person name="Lu J."/>
            <person name="Miao H."/>
            <person name="Kang H."/>
            <person name="Xie B."/>
            <person name="Gu X."/>
            <person name="Wang X."/>
            <person name="Du Y."/>
            <person name="Jin W."/>
            <person name="Huang S."/>
        </authorList>
    </citation>
    <scope>NUCLEOTIDE SEQUENCE [LARGE SCALE GENOMIC DNA]</scope>
    <source>
        <strain evidence="2">cv. 9930</strain>
    </source>
</reference>
<gene>
    <name evidence="1" type="ORF">Csa_1G294060</name>
</gene>
<proteinExistence type="predicted"/>
<evidence type="ECO:0000313" key="2">
    <source>
        <dbReference type="Proteomes" id="UP000029981"/>
    </source>
</evidence>
<reference evidence="1 2" key="3">
    <citation type="journal article" date="2010" name="BMC Genomics">
        <title>Transcriptome sequencing and comparative analysis of cucumber flowers with different sex types.</title>
        <authorList>
            <person name="Guo S."/>
            <person name="Zheng Y."/>
            <person name="Joung J.G."/>
            <person name="Liu S."/>
            <person name="Zhang Z."/>
            <person name="Crasta O.R."/>
            <person name="Sobral B.W."/>
            <person name="Xu Y."/>
            <person name="Huang S."/>
            <person name="Fei Z."/>
        </authorList>
    </citation>
    <scope>NUCLEOTIDE SEQUENCE [LARGE SCALE GENOMIC DNA]</scope>
    <source>
        <strain evidence="2">cv. 9930</strain>
    </source>
</reference>
<reference evidence="1 2" key="4">
    <citation type="journal article" date="2011" name="BMC Genomics">
        <title>RNA-Seq improves annotation of protein-coding genes in the cucumber genome.</title>
        <authorList>
            <person name="Li Z."/>
            <person name="Zhang Z."/>
            <person name="Yan P."/>
            <person name="Huang S."/>
            <person name="Fei Z."/>
            <person name="Lin K."/>
        </authorList>
    </citation>
    <scope>NUCLEOTIDE SEQUENCE [LARGE SCALE GENOMIC DNA]</scope>
    <source>
        <strain evidence="2">cv. 9930</strain>
    </source>
</reference>
<dbReference type="PANTHER" id="PTHR36811">
    <property type="entry name" value="OS08G0444440 PROTEIN"/>
    <property type="match status" value="1"/>
</dbReference>
<name>A0A0A0LTL8_CUCSA</name>
<organism evidence="1 2">
    <name type="scientific">Cucumis sativus</name>
    <name type="common">Cucumber</name>
    <dbReference type="NCBI Taxonomy" id="3659"/>
    <lineage>
        <taxon>Eukaryota</taxon>
        <taxon>Viridiplantae</taxon>
        <taxon>Streptophyta</taxon>
        <taxon>Embryophyta</taxon>
        <taxon>Tracheophyta</taxon>
        <taxon>Spermatophyta</taxon>
        <taxon>Magnoliopsida</taxon>
        <taxon>eudicotyledons</taxon>
        <taxon>Gunneridae</taxon>
        <taxon>Pentapetalae</taxon>
        <taxon>rosids</taxon>
        <taxon>fabids</taxon>
        <taxon>Cucurbitales</taxon>
        <taxon>Cucurbitaceae</taxon>
        <taxon>Benincaseae</taxon>
        <taxon>Cucumis</taxon>
    </lineage>
</organism>
<evidence type="ECO:0000313" key="1">
    <source>
        <dbReference type="EMBL" id="KGN65275.1"/>
    </source>
</evidence>
<dbReference type="Gramene" id="KGN65275">
    <property type="protein sequence ID" value="KGN65275"/>
    <property type="gene ID" value="Csa_1G294060"/>
</dbReference>